<feature type="domain" description="DUF4097" evidence="1">
    <location>
        <begin position="71"/>
        <end position="227"/>
    </location>
</feature>
<dbReference type="Proteomes" id="UP000256304">
    <property type="component" value="Unassembled WGS sequence"/>
</dbReference>
<evidence type="ECO:0000313" key="3">
    <source>
        <dbReference type="EMBL" id="REE92949.1"/>
    </source>
</evidence>
<reference evidence="3 4" key="1">
    <citation type="submission" date="2018-08" db="EMBL/GenBank/DDBJ databases">
        <title>Genomic Encyclopedia of Type Strains, Phase III (KMG-III): the genomes of soil and plant-associated and newly described type strains.</title>
        <authorList>
            <person name="Whitman W."/>
        </authorList>
    </citation>
    <scope>NUCLEOTIDE SEQUENCE [LARGE SCALE GENOMIC DNA]</scope>
    <source>
        <strain evidence="3 4">CGMCC 1.10966</strain>
    </source>
</reference>
<dbReference type="InterPro" id="IPR053959">
    <property type="entry name" value="YvlB/LiaX_N"/>
</dbReference>
<accession>A0A3D9SDK6</accession>
<keyword evidence="4" id="KW-1185">Reference proteome</keyword>
<dbReference type="EMBL" id="QTTN01000002">
    <property type="protein sequence ID" value="REE92949.1"/>
    <property type="molecule type" value="Genomic_DNA"/>
</dbReference>
<organism evidence="3 4">
    <name type="scientific">Paenibacillus taihuensis</name>
    <dbReference type="NCBI Taxonomy" id="1156355"/>
    <lineage>
        <taxon>Bacteria</taxon>
        <taxon>Bacillati</taxon>
        <taxon>Bacillota</taxon>
        <taxon>Bacilli</taxon>
        <taxon>Bacillales</taxon>
        <taxon>Paenibacillaceae</taxon>
        <taxon>Paenibacillus</taxon>
    </lineage>
</organism>
<protein>
    <submittedName>
        <fullName evidence="3">DUF4097 and DUF4098 domain-containing protein YvlB</fullName>
    </submittedName>
</protein>
<dbReference type="OrthoDB" id="2240743at2"/>
<name>A0A3D9SDK6_9BACL</name>
<evidence type="ECO:0000313" key="4">
    <source>
        <dbReference type="Proteomes" id="UP000256304"/>
    </source>
</evidence>
<dbReference type="Pfam" id="PF22746">
    <property type="entry name" value="SHOCT-like_DUF2089-C"/>
    <property type="match status" value="1"/>
</dbReference>
<evidence type="ECO:0000259" key="2">
    <source>
        <dbReference type="Pfam" id="PF22746"/>
    </source>
</evidence>
<feature type="domain" description="DUF4097" evidence="1">
    <location>
        <begin position="230"/>
        <end position="366"/>
    </location>
</feature>
<dbReference type="AlphaFoldDB" id="A0A3D9SDK6"/>
<sequence>MHEERTMVIRMIEEGKITAEQGLALLEALEEKQSQAAPTIEEEQVKPVSDSVSGQAAAWTSTFDAFGIEQMAFTAENGSIYFQTWDQPSSQVHVTLKSNKNLSVTELNEWLQRSISEKRTDEQYIWMIKHGDSDRDRELESEVVINIYVPDEQSFERFEATTTNGGIRIDTLMSEEASFTSTNGEIKLNGIHLETLKTTTMNGSIQLELGNAESAELIAMNGNVRVSGQFEELECRTTNGSIQLVDVMAEEIELRTKNGNIHSATSFEKLSCKTENGTIDVHNLSDGDSDLRAETINGSVVIVYDEGVAGVHGELQFGHGSARCTLNGQTYAYLQGENSKQRVEFHQGDEEQHHLTVSTVNGSIRIETTPEKNLLPS</sequence>
<comment type="caution">
    <text evidence="3">The sequence shown here is derived from an EMBL/GenBank/DDBJ whole genome shotgun (WGS) entry which is preliminary data.</text>
</comment>
<dbReference type="Gene3D" id="2.160.20.120">
    <property type="match status" value="1"/>
</dbReference>
<dbReference type="RefSeq" id="WP_116187418.1">
    <property type="nucleotide sequence ID" value="NZ_QTTN01000002.1"/>
</dbReference>
<gene>
    <name evidence="3" type="ORF">A8990_10232</name>
</gene>
<evidence type="ECO:0000259" key="1">
    <source>
        <dbReference type="Pfam" id="PF13349"/>
    </source>
</evidence>
<dbReference type="InterPro" id="IPR025164">
    <property type="entry name" value="Toastrack_DUF4097"/>
</dbReference>
<feature type="domain" description="YvlB/LiaX N-terminal" evidence="2">
    <location>
        <begin position="3"/>
        <end position="33"/>
    </location>
</feature>
<proteinExistence type="predicted"/>
<dbReference type="Pfam" id="PF13349">
    <property type="entry name" value="DUF4097"/>
    <property type="match status" value="2"/>
</dbReference>